<reference evidence="2 3" key="1">
    <citation type="submission" date="2020-08" db="EMBL/GenBank/DDBJ databases">
        <title>Genomic Encyclopedia of Type Strains, Phase IV (KMG-IV): sequencing the most valuable type-strain genomes for metagenomic binning, comparative biology and taxonomic classification.</title>
        <authorList>
            <person name="Goeker M."/>
        </authorList>
    </citation>
    <scope>NUCLEOTIDE SEQUENCE [LARGE SCALE GENOMIC DNA]</scope>
    <source>
        <strain evidence="2 3">DSM 103462</strain>
    </source>
</reference>
<dbReference type="SUPFAM" id="SSF47413">
    <property type="entry name" value="lambda repressor-like DNA-binding domains"/>
    <property type="match status" value="1"/>
</dbReference>
<dbReference type="RefSeq" id="WP_184656348.1">
    <property type="nucleotide sequence ID" value="NZ_JACHFQ010000001.1"/>
</dbReference>
<evidence type="ECO:0000313" key="3">
    <source>
        <dbReference type="Proteomes" id="UP000518887"/>
    </source>
</evidence>
<gene>
    <name evidence="2" type="ORF">HNP76_000082</name>
</gene>
<sequence>MDLKQIFINNLKFYRKQKGLTQNELTLAIDKSYNYINSVEQGKMMPSFDVIEQLCMVLQIKPIQLFDDRASPENIKTFSKEEYINELSNKLFNKLKPLISHEIRNTIS</sequence>
<dbReference type="PROSITE" id="PS50943">
    <property type="entry name" value="HTH_CROC1"/>
    <property type="match status" value="1"/>
</dbReference>
<dbReference type="GO" id="GO:0003677">
    <property type="term" value="F:DNA binding"/>
    <property type="evidence" value="ECO:0007669"/>
    <property type="project" value="InterPro"/>
</dbReference>
<accession>A0A7W8G6M6</accession>
<dbReference type="InterPro" id="IPR010982">
    <property type="entry name" value="Lambda_DNA-bd_dom_sf"/>
</dbReference>
<protein>
    <submittedName>
        <fullName evidence="2">Transcriptional regulator with XRE-family HTH domain</fullName>
    </submittedName>
</protein>
<dbReference type="Proteomes" id="UP000518887">
    <property type="component" value="Unassembled WGS sequence"/>
</dbReference>
<organism evidence="2 3">
    <name type="scientific">Treponema ruminis</name>
    <dbReference type="NCBI Taxonomy" id="744515"/>
    <lineage>
        <taxon>Bacteria</taxon>
        <taxon>Pseudomonadati</taxon>
        <taxon>Spirochaetota</taxon>
        <taxon>Spirochaetia</taxon>
        <taxon>Spirochaetales</taxon>
        <taxon>Treponemataceae</taxon>
        <taxon>Treponema</taxon>
    </lineage>
</organism>
<name>A0A7W8G6M6_9SPIR</name>
<dbReference type="Pfam" id="PF01381">
    <property type="entry name" value="HTH_3"/>
    <property type="match status" value="1"/>
</dbReference>
<dbReference type="Gene3D" id="1.10.260.40">
    <property type="entry name" value="lambda repressor-like DNA-binding domains"/>
    <property type="match status" value="1"/>
</dbReference>
<dbReference type="InterPro" id="IPR001387">
    <property type="entry name" value="Cro/C1-type_HTH"/>
</dbReference>
<dbReference type="EMBL" id="JACHFQ010000001">
    <property type="protein sequence ID" value="MBB5224742.1"/>
    <property type="molecule type" value="Genomic_DNA"/>
</dbReference>
<dbReference type="CDD" id="cd00093">
    <property type="entry name" value="HTH_XRE"/>
    <property type="match status" value="1"/>
</dbReference>
<comment type="caution">
    <text evidence="2">The sequence shown here is derived from an EMBL/GenBank/DDBJ whole genome shotgun (WGS) entry which is preliminary data.</text>
</comment>
<dbReference type="SMART" id="SM00530">
    <property type="entry name" value="HTH_XRE"/>
    <property type="match status" value="1"/>
</dbReference>
<evidence type="ECO:0000313" key="2">
    <source>
        <dbReference type="EMBL" id="MBB5224742.1"/>
    </source>
</evidence>
<dbReference type="AlphaFoldDB" id="A0A7W8G6M6"/>
<feature type="domain" description="HTH cro/C1-type" evidence="1">
    <location>
        <begin position="11"/>
        <end position="65"/>
    </location>
</feature>
<proteinExistence type="predicted"/>
<keyword evidence="3" id="KW-1185">Reference proteome</keyword>
<evidence type="ECO:0000259" key="1">
    <source>
        <dbReference type="PROSITE" id="PS50943"/>
    </source>
</evidence>